<dbReference type="AlphaFoldDB" id="A0A1B6D883"/>
<dbReference type="EMBL" id="GEDC01015426">
    <property type="protein sequence ID" value="JAS21872.1"/>
    <property type="molecule type" value="Transcribed_RNA"/>
</dbReference>
<organism evidence="2">
    <name type="scientific">Clastoptera arizonana</name>
    <name type="common">Arizona spittle bug</name>
    <dbReference type="NCBI Taxonomy" id="38151"/>
    <lineage>
        <taxon>Eukaryota</taxon>
        <taxon>Metazoa</taxon>
        <taxon>Ecdysozoa</taxon>
        <taxon>Arthropoda</taxon>
        <taxon>Hexapoda</taxon>
        <taxon>Insecta</taxon>
        <taxon>Pterygota</taxon>
        <taxon>Neoptera</taxon>
        <taxon>Paraneoptera</taxon>
        <taxon>Hemiptera</taxon>
        <taxon>Auchenorrhyncha</taxon>
        <taxon>Cercopoidea</taxon>
        <taxon>Clastopteridae</taxon>
        <taxon>Clastoptera</taxon>
    </lineage>
</organism>
<name>A0A1B6D883_9HEMI</name>
<dbReference type="EMBL" id="GEDC01018481">
    <property type="protein sequence ID" value="JAS18817.1"/>
    <property type="molecule type" value="Transcribed_RNA"/>
</dbReference>
<protein>
    <submittedName>
        <fullName evidence="2">Uncharacterized protein</fullName>
    </submittedName>
</protein>
<reference evidence="2" key="1">
    <citation type="submission" date="2015-12" db="EMBL/GenBank/DDBJ databases">
        <title>De novo transcriptome assembly of four potential Pierce s Disease insect vectors from Arizona vineyards.</title>
        <authorList>
            <person name="Tassone E.E."/>
        </authorList>
    </citation>
    <scope>NUCLEOTIDE SEQUENCE</scope>
</reference>
<proteinExistence type="predicted"/>
<sequence length="304" mass="35431">MIKVADKLNLNSTIRDVEKYKTKGKDLGKEIAYYYKTEYVLKLYKECKSLPNIKGDDFSEKTLTNVNNIIKEAEVTKYLKAADENGKELPLFGLTDSEISVYYGDLTLSSKDKLLLKKKIIDYMQQSKDYIDPDNENLTKIKQMFPLDICLDNNINFSKHIETYLTEVEMSKQLLDDIQKYLQKLVICKEKCDRSAEKQVATKSLEIENISEKAKIFMAKIEKAIISEAPNTLLIMDSYKRNLEEEIEEDKLKLHKLNLLLKTYEKLVKDEEYKHLLDRYLKLMCKIDLTKSVISTMVVVKEDV</sequence>
<evidence type="ECO:0000313" key="2">
    <source>
        <dbReference type="EMBL" id="JAS21872.1"/>
    </source>
</evidence>
<gene>
    <name evidence="1" type="ORF">g.19638</name>
    <name evidence="2" type="ORF">g.19639</name>
</gene>
<accession>A0A1B6D883</accession>
<evidence type="ECO:0000313" key="1">
    <source>
        <dbReference type="EMBL" id="JAS18817.1"/>
    </source>
</evidence>